<feature type="repeat" description="PPR" evidence="2">
    <location>
        <begin position="941"/>
        <end position="975"/>
    </location>
</feature>
<feature type="region of interest" description="Disordered" evidence="3">
    <location>
        <begin position="20"/>
        <end position="48"/>
    </location>
</feature>
<dbReference type="Gene3D" id="1.25.40.10">
    <property type="entry name" value="Tetratricopeptide repeat domain"/>
    <property type="match status" value="5"/>
</dbReference>
<feature type="repeat" description="PPR" evidence="2">
    <location>
        <begin position="443"/>
        <end position="477"/>
    </location>
</feature>
<feature type="repeat" description="PPR" evidence="2">
    <location>
        <begin position="513"/>
        <end position="547"/>
    </location>
</feature>
<dbReference type="PANTHER" id="PTHR47942">
    <property type="entry name" value="TETRATRICOPEPTIDE REPEAT (TPR)-LIKE SUPERFAMILY PROTEIN-RELATED"/>
    <property type="match status" value="1"/>
</dbReference>
<dbReference type="Pfam" id="PF01535">
    <property type="entry name" value="PPR"/>
    <property type="match status" value="5"/>
</dbReference>
<dbReference type="InterPro" id="IPR051222">
    <property type="entry name" value="PPR/CCM1_RNA-binding"/>
</dbReference>
<feature type="compositionally biased region" description="Low complexity" evidence="3">
    <location>
        <begin position="27"/>
        <end position="38"/>
    </location>
</feature>
<feature type="repeat" description="PPR" evidence="2">
    <location>
        <begin position="478"/>
        <end position="512"/>
    </location>
</feature>
<dbReference type="Pfam" id="PF13041">
    <property type="entry name" value="PPR_2"/>
    <property type="match status" value="2"/>
</dbReference>
<dbReference type="EMBL" id="GDJX01012860">
    <property type="protein sequence ID" value="JAT55076.1"/>
    <property type="molecule type" value="Transcribed_RNA"/>
</dbReference>
<feature type="repeat" description="PPR" evidence="2">
    <location>
        <begin position="618"/>
        <end position="652"/>
    </location>
</feature>
<reference evidence="4" key="1">
    <citation type="submission" date="2015-07" db="EMBL/GenBank/DDBJ databases">
        <title>Transcriptome Assembly of Anthurium amnicola.</title>
        <authorList>
            <person name="Suzuki J."/>
        </authorList>
    </citation>
    <scope>NUCLEOTIDE SEQUENCE</scope>
</reference>
<organism evidence="4">
    <name type="scientific">Anthurium amnicola</name>
    <dbReference type="NCBI Taxonomy" id="1678845"/>
    <lineage>
        <taxon>Eukaryota</taxon>
        <taxon>Viridiplantae</taxon>
        <taxon>Streptophyta</taxon>
        <taxon>Embryophyta</taxon>
        <taxon>Tracheophyta</taxon>
        <taxon>Spermatophyta</taxon>
        <taxon>Magnoliopsida</taxon>
        <taxon>Liliopsida</taxon>
        <taxon>Araceae</taxon>
        <taxon>Pothoideae</taxon>
        <taxon>Potheae</taxon>
        <taxon>Anthurium</taxon>
    </lineage>
</organism>
<protein>
    <submittedName>
        <fullName evidence="4">Pentatricopeptide repeat-containing protein At1g71210</fullName>
    </submittedName>
</protein>
<dbReference type="NCBIfam" id="TIGR00756">
    <property type="entry name" value="PPR"/>
    <property type="match status" value="6"/>
</dbReference>
<dbReference type="PANTHER" id="PTHR47942:SF16">
    <property type="entry name" value="PENTATRICOPEPTIDE REPEAT DOMAIN CONTAINING PROTEIN-RELATED"/>
    <property type="match status" value="1"/>
</dbReference>
<accession>A0A1D1XF30</accession>
<evidence type="ECO:0000313" key="4">
    <source>
        <dbReference type="EMBL" id="JAT41017.1"/>
    </source>
</evidence>
<sequence>MEEQFILRVPPSVAERIERLLNEGAASSSSSSSSSPQDQPRPRGDPDARLLRRTMLPRLLPLKSSPRRSRSLLLFLPLGSCHLQVHLLVPPAAATRTHCTSAGPLPFVPFVASSASPDPDFDAALVASSFKEWFRHARPYTALDRVFDALARCGDADDAAVDGALTALRLRLNEALVIQVLRHSPCPSSAAAAAAARDPRAAACGNNFLLLRLKFFDWAGRQHGFRHTRATYHAIFRRLSRARLMSVVVDWLEAFAASRRQLPGICLHRRHVRFHETLVLGYAVAGRTDVALQMFARMRFQGLDLDVISYHVLFNSLVEESAFDAAETVYHQISARGLSNPYTYCIRMKSLCRQNRLDEANAFLWKLEEEVLEHRDVANHIVGVLIDALCKRRRFEEASRLVEKFGPSRAYGVWIRGLVDAGRTGKALDFLHDKKESEDYVPDLFFYNKLLCQLLKENRLEEVYQILVEMRDERIAPDMVTMNSALCFFCKAGMVDVALMLYKSRLEYGLSPNSLAYNQLINALCTMENMDEVCQILEDSIKHGYFPGKQTFHILAAMLCQKGELDKMEKLLDMALQINPTQVAAACSRYIAALCSANRPEDAYSVLQKVVGVKNPQKIYVFTSLIRGYIQLKRGDMACKLLMEMEDSGHLPSRRLLREIICCLCDMGNYEQVLNLLEKQLARQEINPRTCYHRFIYGAGYAKRHELAMEVFLHMRRFGIEPTVHTSILVLESYLKSGRISDALNFFYGLCKEREPSNRLYNILIVGLSKARKLDQSLSFWREVRGKGIIPSLYCYEELVHAFCSVRDYYNLVKILRDFEETGRQVSSFICNLLLLHTLKNPKLSETWDLVGVLKNVTELKDASSEASHSRRLTLHQLVSAFSGGVRNKEHLDCLEEVIERDFPVDIFTYNMLLRALTMAGRMVHACQLFDRICMKGHQPNQYTYDTILHGFCKQGRKEAAALWKNEMTSRGFFPTGYTSDLYNTMLTKT</sequence>
<evidence type="ECO:0000256" key="2">
    <source>
        <dbReference type="PROSITE-ProRule" id="PRU00708"/>
    </source>
</evidence>
<feature type="repeat" description="PPR" evidence="2">
    <location>
        <begin position="906"/>
        <end position="940"/>
    </location>
</feature>
<dbReference type="SUPFAM" id="SSF48452">
    <property type="entry name" value="TPR-like"/>
    <property type="match status" value="1"/>
</dbReference>
<dbReference type="AlphaFoldDB" id="A0A1D1XF30"/>
<proteinExistence type="predicted"/>
<keyword evidence="1" id="KW-0677">Repeat</keyword>
<evidence type="ECO:0000256" key="1">
    <source>
        <dbReference type="ARBA" id="ARBA00022737"/>
    </source>
</evidence>
<evidence type="ECO:0000313" key="5">
    <source>
        <dbReference type="EMBL" id="JAT55076.1"/>
    </source>
</evidence>
<name>A0A1D1XF30_9ARAE</name>
<dbReference type="PROSITE" id="PS51375">
    <property type="entry name" value="PPR"/>
    <property type="match status" value="7"/>
</dbReference>
<dbReference type="InterPro" id="IPR011990">
    <property type="entry name" value="TPR-like_helical_dom_sf"/>
</dbReference>
<dbReference type="EMBL" id="GDJX01026919">
    <property type="protein sequence ID" value="JAT41017.1"/>
    <property type="molecule type" value="Transcribed_RNA"/>
</dbReference>
<gene>
    <name evidence="4" type="primary">At1g71210_3</name>
    <name evidence="5" type="synonym">At1g71210_2</name>
    <name evidence="4" type="ORF">g.66060</name>
    <name evidence="5" type="ORF">g.66063</name>
</gene>
<evidence type="ECO:0000256" key="3">
    <source>
        <dbReference type="SAM" id="MobiDB-lite"/>
    </source>
</evidence>
<dbReference type="InterPro" id="IPR002885">
    <property type="entry name" value="PPR_rpt"/>
</dbReference>
<feature type="repeat" description="PPR" evidence="2">
    <location>
        <begin position="757"/>
        <end position="791"/>
    </location>
</feature>